<dbReference type="EMBL" id="GHJT01008041">
    <property type="protein sequence ID" value="MOY42012.1"/>
    <property type="molecule type" value="Transcribed_RNA"/>
</dbReference>
<organism evidence="1">
    <name type="scientific">Ixodes scapularis</name>
    <name type="common">Black-legged tick</name>
    <name type="synonym">Deer tick</name>
    <dbReference type="NCBI Taxonomy" id="6945"/>
    <lineage>
        <taxon>Eukaryota</taxon>
        <taxon>Metazoa</taxon>
        <taxon>Ecdysozoa</taxon>
        <taxon>Arthropoda</taxon>
        <taxon>Chelicerata</taxon>
        <taxon>Arachnida</taxon>
        <taxon>Acari</taxon>
        <taxon>Parasitiformes</taxon>
        <taxon>Ixodida</taxon>
        <taxon>Ixodoidea</taxon>
        <taxon>Ixodidae</taxon>
        <taxon>Ixodinae</taxon>
        <taxon>Ixodes</taxon>
    </lineage>
</organism>
<reference evidence="1" key="1">
    <citation type="submission" date="2019-04" db="EMBL/GenBank/DDBJ databases">
        <title>An insight into the mialome of Ixodes scapularis.</title>
        <authorList>
            <person name="Ribeiro J.M."/>
            <person name="Mather T.N."/>
            <person name="Karim S."/>
        </authorList>
    </citation>
    <scope>NUCLEOTIDE SEQUENCE</scope>
</reference>
<accession>A0A4D5RXE7</accession>
<evidence type="ECO:0000313" key="1">
    <source>
        <dbReference type="EMBL" id="MOY42012.1"/>
    </source>
</evidence>
<dbReference type="AlphaFoldDB" id="A0A4D5RXE7"/>
<sequence length="98" mass="11708">MNLFVVSLTTTIVCVFKTYFFFVARTFDCPTHLLASLQTLLPQCQLTLERSNFCTKCRYQEASIHINMIETGRFYQSQHRFVKVYMRDIFLLEKKVFF</sequence>
<name>A0A4D5RXE7_IXOSC</name>
<proteinExistence type="predicted"/>
<protein>
    <submittedName>
        <fullName evidence="1">Putative secreted protein</fullName>
    </submittedName>
</protein>